<protein>
    <submittedName>
        <fullName evidence="2">Uncharacterized protein</fullName>
    </submittedName>
</protein>
<dbReference type="Proteomes" id="UP000572540">
    <property type="component" value="Unassembled WGS sequence"/>
</dbReference>
<evidence type="ECO:0000256" key="1">
    <source>
        <dbReference type="SAM" id="MobiDB-lite"/>
    </source>
</evidence>
<organism evidence="2 3">
    <name type="scientific">Paraburkholderia bryophila</name>
    <dbReference type="NCBI Taxonomy" id="420952"/>
    <lineage>
        <taxon>Bacteria</taxon>
        <taxon>Pseudomonadati</taxon>
        <taxon>Pseudomonadota</taxon>
        <taxon>Betaproteobacteria</taxon>
        <taxon>Burkholderiales</taxon>
        <taxon>Burkholderiaceae</taxon>
        <taxon>Paraburkholderia</taxon>
    </lineage>
</organism>
<feature type="compositionally biased region" description="Polar residues" evidence="1">
    <location>
        <begin position="11"/>
        <end position="20"/>
    </location>
</feature>
<name>A0A7Y9W3Z4_9BURK</name>
<dbReference type="AlphaFoldDB" id="A0A7Y9W3Z4"/>
<dbReference type="RefSeq" id="WP_179708436.1">
    <property type="nucleotide sequence ID" value="NZ_JACCAU010000001.1"/>
</dbReference>
<comment type="caution">
    <text evidence="2">The sequence shown here is derived from an EMBL/GenBank/DDBJ whole genome shotgun (WGS) entry which is preliminary data.</text>
</comment>
<feature type="region of interest" description="Disordered" evidence="1">
    <location>
        <begin position="1"/>
        <end position="51"/>
    </location>
</feature>
<dbReference type="EMBL" id="JACCAU010000001">
    <property type="protein sequence ID" value="NYH13827.1"/>
    <property type="molecule type" value="Genomic_DNA"/>
</dbReference>
<evidence type="ECO:0000313" key="3">
    <source>
        <dbReference type="Proteomes" id="UP000572540"/>
    </source>
</evidence>
<proteinExistence type="predicted"/>
<evidence type="ECO:0000313" key="2">
    <source>
        <dbReference type="EMBL" id="NYH13827.1"/>
    </source>
</evidence>
<accession>A0A7Y9W3Z4</accession>
<feature type="compositionally biased region" description="Basic residues" evidence="1">
    <location>
        <begin position="28"/>
        <end position="38"/>
    </location>
</feature>
<sequence length="51" mass="5713">MSVMRHFCNTHPPTKQIKQTDQADKKAPHSKSVRRNTHGRLAVASTSVTAR</sequence>
<reference evidence="2 3" key="1">
    <citation type="submission" date="2020-07" db="EMBL/GenBank/DDBJ databases">
        <title>Exploring microbial biodiversity for novel pathways involved in the catabolism of aromatic compounds derived from lignin.</title>
        <authorList>
            <person name="Elkins J."/>
        </authorList>
    </citation>
    <scope>NUCLEOTIDE SEQUENCE [LARGE SCALE GENOMIC DNA]</scope>
    <source>
        <strain evidence="2 3">H2C3B</strain>
    </source>
</reference>
<gene>
    <name evidence="2" type="ORF">GGD41_001055</name>
</gene>